<dbReference type="PANTHER" id="PTHR43918">
    <property type="entry name" value="ACETYLCHOLINESTERASE"/>
    <property type="match status" value="1"/>
</dbReference>
<dbReference type="GO" id="GO:0019695">
    <property type="term" value="P:choline metabolic process"/>
    <property type="evidence" value="ECO:0007669"/>
    <property type="project" value="TreeGrafter"/>
</dbReference>
<dbReference type="InterPro" id="IPR029058">
    <property type="entry name" value="AB_hydrolase_fold"/>
</dbReference>
<dbReference type="Pfam" id="PF00135">
    <property type="entry name" value="COesterase"/>
    <property type="match status" value="1"/>
</dbReference>
<keyword evidence="4" id="KW-0732">Signal</keyword>
<organism evidence="6 7">
    <name type="scientific">Bugula neritina</name>
    <name type="common">Brown bryozoan</name>
    <name type="synonym">Sertularia neritina</name>
    <dbReference type="NCBI Taxonomy" id="10212"/>
    <lineage>
        <taxon>Eukaryota</taxon>
        <taxon>Metazoa</taxon>
        <taxon>Spiralia</taxon>
        <taxon>Lophotrochozoa</taxon>
        <taxon>Bryozoa</taxon>
        <taxon>Gymnolaemata</taxon>
        <taxon>Cheilostomatida</taxon>
        <taxon>Flustrina</taxon>
        <taxon>Buguloidea</taxon>
        <taxon>Bugulidae</taxon>
        <taxon>Bugula</taxon>
    </lineage>
</organism>
<dbReference type="AlphaFoldDB" id="A0A7J7JLK3"/>
<evidence type="ECO:0000259" key="5">
    <source>
        <dbReference type="Pfam" id="PF00135"/>
    </source>
</evidence>
<feature type="domain" description="Carboxylesterase type B" evidence="5">
    <location>
        <begin position="29"/>
        <end position="95"/>
    </location>
</feature>
<name>A0A7J7JLK3_BUGNE</name>
<dbReference type="Proteomes" id="UP000593567">
    <property type="component" value="Unassembled WGS sequence"/>
</dbReference>
<proteinExistence type="inferred from homology"/>
<dbReference type="GO" id="GO:0005615">
    <property type="term" value="C:extracellular space"/>
    <property type="evidence" value="ECO:0007669"/>
    <property type="project" value="TreeGrafter"/>
</dbReference>
<evidence type="ECO:0000256" key="3">
    <source>
        <dbReference type="ARBA" id="ARBA00022801"/>
    </source>
</evidence>
<feature type="chain" id="PRO_5029724299" description="Carboxylesterase type B domain-containing protein" evidence="4">
    <location>
        <begin position="22"/>
        <end position="111"/>
    </location>
</feature>
<dbReference type="GO" id="GO:0006581">
    <property type="term" value="P:acetylcholine catabolic process"/>
    <property type="evidence" value="ECO:0007669"/>
    <property type="project" value="TreeGrafter"/>
</dbReference>
<comment type="similarity">
    <text evidence="1">Belongs to the type-B carboxylesterase/lipase family.</text>
</comment>
<protein>
    <recommendedName>
        <fullName evidence="5">Carboxylesterase type B domain-containing protein</fullName>
    </recommendedName>
</protein>
<dbReference type="SUPFAM" id="SSF53474">
    <property type="entry name" value="alpha/beta-Hydrolases"/>
    <property type="match status" value="1"/>
</dbReference>
<evidence type="ECO:0000313" key="7">
    <source>
        <dbReference type="Proteomes" id="UP000593567"/>
    </source>
</evidence>
<dbReference type="PANTHER" id="PTHR43918:SF12">
    <property type="entry name" value="ACETYLCHOLINESTERASE 1"/>
    <property type="match status" value="1"/>
</dbReference>
<dbReference type="GO" id="GO:0005886">
    <property type="term" value="C:plasma membrane"/>
    <property type="evidence" value="ECO:0007669"/>
    <property type="project" value="TreeGrafter"/>
</dbReference>
<accession>A0A7J7JLK3</accession>
<reference evidence="6" key="1">
    <citation type="submission" date="2020-06" db="EMBL/GenBank/DDBJ databases">
        <title>Draft genome of Bugula neritina, a colonial animal packing powerful symbionts and potential medicines.</title>
        <authorList>
            <person name="Rayko M."/>
        </authorList>
    </citation>
    <scope>NUCLEOTIDE SEQUENCE [LARGE SCALE GENOMIC DNA]</scope>
    <source>
        <strain evidence="6">Kwan_BN1</strain>
    </source>
</reference>
<keyword evidence="3" id="KW-0378">Hydrolase</keyword>
<comment type="caution">
    <text evidence="6">The sequence shown here is derived from an EMBL/GenBank/DDBJ whole genome shotgun (WGS) entry which is preliminary data.</text>
</comment>
<keyword evidence="2" id="KW-0719">Serine esterase</keyword>
<dbReference type="InterPro" id="IPR002018">
    <property type="entry name" value="CarbesteraseB"/>
</dbReference>
<sequence length="111" mass="13083">MDWLSYCALWVFSFMVVTVDSTEDFTRRRLHKGWVTGNRHSVLDGIIVHEYLGIPMGKPPIGNRRFRKPEPVDPWMGQYNASKRSNACINFKDVQFGDFWVRCLESRRTQE</sequence>
<dbReference type="EMBL" id="VXIV02002256">
    <property type="protein sequence ID" value="KAF6026541.1"/>
    <property type="molecule type" value="Genomic_DNA"/>
</dbReference>
<evidence type="ECO:0000313" key="6">
    <source>
        <dbReference type="EMBL" id="KAF6026541.1"/>
    </source>
</evidence>
<dbReference type="InterPro" id="IPR050654">
    <property type="entry name" value="AChE-related_enzymes"/>
</dbReference>
<gene>
    <name evidence="6" type="ORF">EB796_015151</name>
</gene>
<evidence type="ECO:0000256" key="4">
    <source>
        <dbReference type="SAM" id="SignalP"/>
    </source>
</evidence>
<dbReference type="GO" id="GO:0003990">
    <property type="term" value="F:acetylcholinesterase activity"/>
    <property type="evidence" value="ECO:0007669"/>
    <property type="project" value="TreeGrafter"/>
</dbReference>
<feature type="signal peptide" evidence="4">
    <location>
        <begin position="1"/>
        <end position="21"/>
    </location>
</feature>
<dbReference type="Gene3D" id="3.40.50.1820">
    <property type="entry name" value="alpha/beta hydrolase"/>
    <property type="match status" value="1"/>
</dbReference>
<evidence type="ECO:0000256" key="1">
    <source>
        <dbReference type="ARBA" id="ARBA00005964"/>
    </source>
</evidence>
<evidence type="ECO:0000256" key="2">
    <source>
        <dbReference type="ARBA" id="ARBA00022487"/>
    </source>
</evidence>
<dbReference type="OrthoDB" id="6160499at2759"/>
<keyword evidence="7" id="KW-1185">Reference proteome</keyword>